<dbReference type="PANTHER" id="PTHR38595:SF1">
    <property type="entry name" value="TYPE VI SECRETION SYSTEM COMPONENT TSSE1"/>
    <property type="match status" value="1"/>
</dbReference>
<dbReference type="NCBIfam" id="TIGR03357">
    <property type="entry name" value="VI_zyme"/>
    <property type="match status" value="1"/>
</dbReference>
<comment type="caution">
    <text evidence="2">The sequence shown here is derived from an EMBL/GenBank/DDBJ whole genome shotgun (WGS) entry which is preliminary data.</text>
</comment>
<gene>
    <name evidence="2" type="primary">tssE</name>
    <name evidence="2" type="ORF">KAK06_20305</name>
</gene>
<dbReference type="PANTHER" id="PTHR38595">
    <property type="entry name" value="CYTOPLASMIC PROTEIN-RELATED"/>
    <property type="match status" value="1"/>
</dbReference>
<proteinExistence type="predicted"/>
<feature type="domain" description="IraD/Gp25-like" evidence="1">
    <location>
        <begin position="39"/>
        <end position="150"/>
    </location>
</feature>
<dbReference type="Pfam" id="PF04965">
    <property type="entry name" value="GPW_gp25"/>
    <property type="match status" value="1"/>
</dbReference>
<dbReference type="Proteomes" id="UP000678374">
    <property type="component" value="Unassembled WGS sequence"/>
</dbReference>
<dbReference type="EMBL" id="JAGQDE010000026">
    <property type="protein sequence ID" value="MBQ0961310.1"/>
    <property type="molecule type" value="Genomic_DNA"/>
</dbReference>
<dbReference type="SUPFAM" id="SSF160719">
    <property type="entry name" value="gpW/gp25-like"/>
    <property type="match status" value="1"/>
</dbReference>
<dbReference type="InterPro" id="IPR053176">
    <property type="entry name" value="T6SS_TssE1-like"/>
</dbReference>
<accession>A0A940YJN6</accession>
<evidence type="ECO:0000313" key="3">
    <source>
        <dbReference type="Proteomes" id="UP000678374"/>
    </source>
</evidence>
<evidence type="ECO:0000259" key="1">
    <source>
        <dbReference type="Pfam" id="PF04965"/>
    </source>
</evidence>
<dbReference type="AlphaFoldDB" id="A0A940YJN6"/>
<dbReference type="InterPro" id="IPR017737">
    <property type="entry name" value="TssE1-like"/>
</dbReference>
<name>A0A940YJN6_9BURK</name>
<dbReference type="InterPro" id="IPR007048">
    <property type="entry name" value="IraD/Gp25-like"/>
</dbReference>
<sequence length="175" mass="20270">MAELASRDRLQPSLLDRLIDADPRLQNEPATARVLTRQQLRQAVLRDLSWLFNATRPEPELRSERQAEHQLWRQHELARRSVLNFGMPAFSGQTLSSVDIPLIRRSVAECIKTFEPRIDPATLEVDVKVDHENHHNTMQMTIRGFMWNQPVPLELLLAADVDFETGNTRLRDMRA</sequence>
<protein>
    <submittedName>
        <fullName evidence="2">Type VI secretion system baseplate subunit TssE</fullName>
    </submittedName>
</protein>
<reference evidence="2" key="1">
    <citation type="submission" date="2021-04" db="EMBL/GenBank/DDBJ databases">
        <title>The genome sequence of Ideonella sp. 4Y11.</title>
        <authorList>
            <person name="Liu Y."/>
        </authorList>
    </citation>
    <scope>NUCLEOTIDE SEQUENCE</scope>
    <source>
        <strain evidence="2">4Y11</strain>
    </source>
</reference>
<evidence type="ECO:0000313" key="2">
    <source>
        <dbReference type="EMBL" id="MBQ0961310.1"/>
    </source>
</evidence>
<keyword evidence="3" id="KW-1185">Reference proteome</keyword>
<dbReference type="RefSeq" id="WP_210803994.1">
    <property type="nucleotide sequence ID" value="NZ_JAGQDE010000026.1"/>
</dbReference>
<organism evidence="2 3">
    <name type="scientific">Ideonella aquatica</name>
    <dbReference type="NCBI Taxonomy" id="2824119"/>
    <lineage>
        <taxon>Bacteria</taxon>
        <taxon>Pseudomonadati</taxon>
        <taxon>Pseudomonadota</taxon>
        <taxon>Betaproteobacteria</taxon>
        <taxon>Burkholderiales</taxon>
        <taxon>Sphaerotilaceae</taxon>
        <taxon>Ideonella</taxon>
    </lineage>
</organism>